<reference evidence="2" key="1">
    <citation type="submission" date="2023-07" db="EMBL/GenBank/DDBJ databases">
        <title>Black Yeasts Isolated from many extreme environments.</title>
        <authorList>
            <person name="Coleine C."/>
            <person name="Stajich J.E."/>
            <person name="Selbmann L."/>
        </authorList>
    </citation>
    <scope>NUCLEOTIDE SEQUENCE</scope>
    <source>
        <strain evidence="2">CCFEE 5485</strain>
    </source>
</reference>
<name>A0AAE0WTE8_9PEZI</name>
<keyword evidence="3" id="KW-1185">Reference proteome</keyword>
<proteinExistence type="predicted"/>
<gene>
    <name evidence="2" type="ORF">LTR78_003000</name>
</gene>
<sequence length="351" mass="36939">MAQQCSLCDSWWPEACICAQLASVAVLGYQNREAGPEAVQQARETLSRGLPPGSRACLYHKSMLNDLVNSTKTDRTKKTKGKPSGPVAMAIFDDSVLEKTALLPMCTTCGISCGVLTVTAEGLQIVIEMDGCTCALAILGVQCAFCKVQRISAATELAVEQRKHVAADGEVGMKCACGQIVDGQELARKCAGCEGIKTGPFHHVVFEPSTEAGNQDSPPRVVAAALSERPSTPPDRYASPAEQPAPKKRKRAAPRAQTATKQSRLIGEVFQSSSGDGDGAAGSLVGDGTAAMLDVSPSGYRPFAKIAGDFWSTPEFSTGLDPDNALTAAASVVDTADDDVLRKRLKEFMGL</sequence>
<dbReference type="EMBL" id="JAUTXT010000007">
    <property type="protein sequence ID" value="KAK3677462.1"/>
    <property type="molecule type" value="Genomic_DNA"/>
</dbReference>
<organism evidence="2 3">
    <name type="scientific">Recurvomyces mirabilis</name>
    <dbReference type="NCBI Taxonomy" id="574656"/>
    <lineage>
        <taxon>Eukaryota</taxon>
        <taxon>Fungi</taxon>
        <taxon>Dikarya</taxon>
        <taxon>Ascomycota</taxon>
        <taxon>Pezizomycotina</taxon>
        <taxon>Dothideomycetes</taxon>
        <taxon>Dothideomycetidae</taxon>
        <taxon>Mycosphaerellales</taxon>
        <taxon>Teratosphaeriaceae</taxon>
        <taxon>Recurvomyces</taxon>
    </lineage>
</organism>
<dbReference type="AlphaFoldDB" id="A0AAE0WTE8"/>
<evidence type="ECO:0000313" key="2">
    <source>
        <dbReference type="EMBL" id="KAK3677462.1"/>
    </source>
</evidence>
<evidence type="ECO:0000256" key="1">
    <source>
        <dbReference type="SAM" id="MobiDB-lite"/>
    </source>
</evidence>
<feature type="region of interest" description="Disordered" evidence="1">
    <location>
        <begin position="226"/>
        <end position="262"/>
    </location>
</feature>
<dbReference type="Proteomes" id="UP001274830">
    <property type="component" value="Unassembled WGS sequence"/>
</dbReference>
<comment type="caution">
    <text evidence="2">The sequence shown here is derived from an EMBL/GenBank/DDBJ whole genome shotgun (WGS) entry which is preliminary data.</text>
</comment>
<evidence type="ECO:0000313" key="3">
    <source>
        <dbReference type="Proteomes" id="UP001274830"/>
    </source>
</evidence>
<accession>A0AAE0WTE8</accession>
<protein>
    <submittedName>
        <fullName evidence="2">Uncharacterized protein</fullName>
    </submittedName>
</protein>